<dbReference type="Pfam" id="PF05065">
    <property type="entry name" value="Phage_capsid"/>
    <property type="match status" value="1"/>
</dbReference>
<accession>A0A654D1K5</accession>
<dbReference type="Gene3D" id="3.30.2320.10">
    <property type="entry name" value="hypothetical protein PF0899 domain"/>
    <property type="match status" value="1"/>
</dbReference>
<protein>
    <submittedName>
        <fullName evidence="4">Putative Phage major capsid protein, HK97 family</fullName>
    </submittedName>
</protein>
<evidence type="ECO:0000256" key="1">
    <source>
        <dbReference type="ARBA" id="ARBA00004328"/>
    </source>
</evidence>
<evidence type="ECO:0000313" key="4">
    <source>
        <dbReference type="EMBL" id="VXC99156.1"/>
    </source>
</evidence>
<proteinExistence type="predicted"/>
<dbReference type="InterPro" id="IPR054612">
    <property type="entry name" value="Phage_capsid-like_C"/>
</dbReference>
<feature type="domain" description="Phage capsid-like C-terminal" evidence="3">
    <location>
        <begin position="140"/>
        <end position="372"/>
    </location>
</feature>
<dbReference type="Gene3D" id="3.30.2400.10">
    <property type="entry name" value="Major capsid protein gp5"/>
    <property type="match status" value="1"/>
</dbReference>
<dbReference type="SUPFAM" id="SSF56563">
    <property type="entry name" value="Major capsid protein gp5"/>
    <property type="match status" value="1"/>
</dbReference>
<name>A0A654D1K5_SPHMU</name>
<dbReference type="RefSeq" id="WP_159332834.1">
    <property type="nucleotide sequence ID" value="NZ_LR733857.1"/>
</dbReference>
<sequence length="419" mass="46137">MDEKEKEALEKVKAAQKEAAKEASEEATKGFKAQLDEAEKKAKSADERAEKAEQKAKELEDNQKEMQKHLDELDVELQNGGTKGQKVKSLSEELKEHEEAFKAIAESSTSTKGQKFEIKAVAAPMTTVTVAGNSPSMYRTEVDRNISRAPRVYPRIAELVNTQPTDAGLITYVSKVNEEGTAEFTAEGALKPLRSFEFVDDESKVKKVAVVFKVTTETLKFVDQFESELRVDGIQAIEDEVDIKLISGDSATTPKEIDGLLKFTSPFNVTGLSVADPNNYDAIAAAALQVSQTGHNPNIALVPSVDHLNLVLTKGEDGHYVLPLFNTKDGTFIGNVRLVVSDEVGPGEFIVGDFTKFRVRPVGGLTMEIGVENDDLRRNLRTVVLEKFMHAYVKRHDRNAFVHDTFANVKAAIKEVPTP</sequence>
<dbReference type="EMBL" id="CABWMV010000024">
    <property type="protein sequence ID" value="VXC99156.1"/>
    <property type="molecule type" value="Genomic_DNA"/>
</dbReference>
<evidence type="ECO:0000256" key="2">
    <source>
        <dbReference type="SAM" id="MobiDB-lite"/>
    </source>
</evidence>
<reference evidence="4 5" key="1">
    <citation type="submission" date="2019-10" db="EMBL/GenBank/DDBJ databases">
        <authorList>
            <person name="Karimi E."/>
        </authorList>
    </citation>
    <scope>NUCLEOTIDE SEQUENCE [LARGE SCALE GENOMIC DNA]</scope>
    <source>
        <strain evidence="4">Sphingobacterium sp. 8BC</strain>
    </source>
</reference>
<organism evidence="4 5">
    <name type="scientific">Sphingobacterium multivorum</name>
    <dbReference type="NCBI Taxonomy" id="28454"/>
    <lineage>
        <taxon>Bacteria</taxon>
        <taxon>Pseudomonadati</taxon>
        <taxon>Bacteroidota</taxon>
        <taxon>Sphingobacteriia</taxon>
        <taxon>Sphingobacteriales</taxon>
        <taxon>Sphingobacteriaceae</taxon>
        <taxon>Sphingobacterium</taxon>
    </lineage>
</organism>
<evidence type="ECO:0000259" key="3">
    <source>
        <dbReference type="Pfam" id="PF05065"/>
    </source>
</evidence>
<gene>
    <name evidence="4" type="ORF">SPHINGO8BC_51435</name>
</gene>
<evidence type="ECO:0000313" key="5">
    <source>
        <dbReference type="Proteomes" id="UP000432350"/>
    </source>
</evidence>
<feature type="region of interest" description="Disordered" evidence="2">
    <location>
        <begin position="1"/>
        <end position="66"/>
    </location>
</feature>
<dbReference type="InterPro" id="IPR024455">
    <property type="entry name" value="Phage_capsid"/>
</dbReference>
<dbReference type="AlphaFoldDB" id="A0A654D1K5"/>
<dbReference type="Proteomes" id="UP000432350">
    <property type="component" value="Unassembled WGS sequence"/>
</dbReference>
<dbReference type="NCBIfam" id="TIGR01554">
    <property type="entry name" value="major_cap_HK97"/>
    <property type="match status" value="1"/>
</dbReference>
<comment type="subcellular location">
    <subcellularLocation>
        <location evidence="1">Virion</location>
    </subcellularLocation>
</comment>